<evidence type="ECO:0000313" key="5">
    <source>
        <dbReference type="Proteomes" id="UP000507470"/>
    </source>
</evidence>
<dbReference type="Gene3D" id="3.30.160.60">
    <property type="entry name" value="Classic Zinc Finger"/>
    <property type="match status" value="3"/>
</dbReference>
<evidence type="ECO:0000256" key="2">
    <source>
        <dbReference type="SAM" id="MobiDB-lite"/>
    </source>
</evidence>
<evidence type="ECO:0000256" key="1">
    <source>
        <dbReference type="PROSITE-ProRule" id="PRU00024"/>
    </source>
</evidence>
<feature type="domain" description="B box-type" evidence="3">
    <location>
        <begin position="521"/>
        <end position="568"/>
    </location>
</feature>
<dbReference type="OrthoDB" id="6065484at2759"/>
<protein>
    <recommendedName>
        <fullName evidence="3">B box-type domain-containing protein</fullName>
    </recommendedName>
</protein>
<dbReference type="GO" id="GO:0008270">
    <property type="term" value="F:zinc ion binding"/>
    <property type="evidence" value="ECO:0007669"/>
    <property type="project" value="UniProtKB-KW"/>
</dbReference>
<gene>
    <name evidence="4" type="ORF">MCOR_19366</name>
</gene>
<keyword evidence="5" id="KW-1185">Reference proteome</keyword>
<dbReference type="GO" id="GO:0061630">
    <property type="term" value="F:ubiquitin protein ligase activity"/>
    <property type="evidence" value="ECO:0007669"/>
    <property type="project" value="TreeGrafter"/>
</dbReference>
<feature type="domain" description="B box-type" evidence="3">
    <location>
        <begin position="471"/>
        <end position="519"/>
    </location>
</feature>
<feature type="domain" description="B box-type" evidence="3">
    <location>
        <begin position="367"/>
        <end position="417"/>
    </location>
</feature>
<keyword evidence="1" id="KW-0863">Zinc-finger</keyword>
<keyword evidence="1" id="KW-0479">Metal-binding</keyword>
<dbReference type="InterPro" id="IPR000315">
    <property type="entry name" value="Znf_B-box"/>
</dbReference>
<dbReference type="CDD" id="cd19757">
    <property type="entry name" value="Bbox1"/>
    <property type="match status" value="2"/>
</dbReference>
<dbReference type="EMBL" id="CACVKT020003420">
    <property type="protein sequence ID" value="CAC5383637.1"/>
    <property type="molecule type" value="Genomic_DNA"/>
</dbReference>
<feature type="region of interest" description="Disordered" evidence="2">
    <location>
        <begin position="425"/>
        <end position="454"/>
    </location>
</feature>
<dbReference type="Pfam" id="PF22586">
    <property type="entry name" value="ANCHR-like_BBOX"/>
    <property type="match status" value="1"/>
</dbReference>
<dbReference type="InterPro" id="IPR047153">
    <property type="entry name" value="TRIM45/56/19-like"/>
</dbReference>
<dbReference type="Proteomes" id="UP000507470">
    <property type="component" value="Unassembled WGS sequence"/>
</dbReference>
<feature type="domain" description="B box-type" evidence="3">
    <location>
        <begin position="75"/>
        <end position="125"/>
    </location>
</feature>
<evidence type="ECO:0000313" key="4">
    <source>
        <dbReference type="EMBL" id="CAC5383637.1"/>
    </source>
</evidence>
<organism evidence="4 5">
    <name type="scientific">Mytilus coruscus</name>
    <name type="common">Sea mussel</name>
    <dbReference type="NCBI Taxonomy" id="42192"/>
    <lineage>
        <taxon>Eukaryota</taxon>
        <taxon>Metazoa</taxon>
        <taxon>Spiralia</taxon>
        <taxon>Lophotrochozoa</taxon>
        <taxon>Mollusca</taxon>
        <taxon>Bivalvia</taxon>
        <taxon>Autobranchia</taxon>
        <taxon>Pteriomorphia</taxon>
        <taxon>Mytilida</taxon>
        <taxon>Mytiloidea</taxon>
        <taxon>Mytilidae</taxon>
        <taxon>Mytilinae</taxon>
        <taxon>Mytilus</taxon>
    </lineage>
</organism>
<feature type="domain" description="B box-type" evidence="3">
    <location>
        <begin position="135"/>
        <end position="177"/>
    </location>
</feature>
<dbReference type="SMART" id="SM00336">
    <property type="entry name" value="BBOX"/>
    <property type="match status" value="8"/>
</dbReference>
<dbReference type="AlphaFoldDB" id="A0A6J8BN21"/>
<feature type="domain" description="B box-type" evidence="3">
    <location>
        <begin position="261"/>
        <end position="311"/>
    </location>
</feature>
<evidence type="ECO:0000259" key="3">
    <source>
        <dbReference type="PROSITE" id="PS50119"/>
    </source>
</evidence>
<feature type="domain" description="B box-type" evidence="3">
    <location>
        <begin position="316"/>
        <end position="366"/>
    </location>
</feature>
<dbReference type="PROSITE" id="PS50119">
    <property type="entry name" value="ZF_BBOX"/>
    <property type="match status" value="7"/>
</dbReference>
<keyword evidence="1" id="KW-0862">Zinc</keyword>
<dbReference type="PANTHER" id="PTHR25462:SF296">
    <property type="entry name" value="MEIOTIC P26, ISOFORM F"/>
    <property type="match status" value="1"/>
</dbReference>
<dbReference type="Gene3D" id="4.10.830.40">
    <property type="match status" value="1"/>
</dbReference>
<proteinExistence type="predicted"/>
<accession>A0A6J8BN21</accession>
<name>A0A6J8BN21_MYTCO</name>
<dbReference type="PANTHER" id="PTHR25462">
    <property type="entry name" value="BONUS, ISOFORM C-RELATED"/>
    <property type="match status" value="1"/>
</dbReference>
<sequence length="576" mass="66236">MLKSAGAYICCRSRRKTTEIQVLDKLEKTSNTKVSLQSYKATSLDKFEADKLEEQIKQQRSRVSKEKKKRDIKMSENEFCDPCSSANIQVAATHYCQLCEEKYCDNCTASHQNQKLTKDHKIIDNNMIRKMCDPCSVNHKETKGSYVCEECEEFLCIECKQNHILQKSNQDHNVKSIMEEILCEACRRADRREHAALYCQECEDPEPLCQSCATQHQAMKKTRNHQLSTDIATYILRHKKEVILKVSEKTETTGTDTDQGSDQPTCEPCTFNNRTRKAAHYCKDCEEMYCFECMSKHTTQKNSSTHEVVQLKDVLKTLKICEPCNFNGNEVNATHKCEDCEEYLCEDCKKNHLSSKKQRQHKIVPMASSFLCINCQGPGIVVKATYFCKNCENLLCEVCTEDHKAMKMTRDHVLTTELAGSIILKEKRQEASNRSQTDIHDKDEDTRDKNPLVHGNERSTLKVGQTVAVNRPHQNCDPCVFSGKTANATYYCKECEEYFCYFCMQYHGAQNKSHAVNNLNTTSIMCVTCKKMDKDFEALTFCLDCNEPMCQACAERHHSMKKSRIHRLDSSYIYQG</sequence>
<reference evidence="4 5" key="1">
    <citation type="submission" date="2020-06" db="EMBL/GenBank/DDBJ databases">
        <authorList>
            <person name="Li R."/>
            <person name="Bekaert M."/>
        </authorList>
    </citation>
    <scope>NUCLEOTIDE SEQUENCE [LARGE SCALE GENOMIC DNA]</scope>
    <source>
        <strain evidence="5">wild</strain>
    </source>
</reference>